<protein>
    <recommendedName>
        <fullName evidence="4">Transmembrane protein</fullName>
    </recommendedName>
</protein>
<comment type="caution">
    <text evidence="2">The sequence shown here is derived from an EMBL/GenBank/DDBJ whole genome shotgun (WGS) entry which is preliminary data.</text>
</comment>
<dbReference type="InterPro" id="IPR040283">
    <property type="entry name" value="DDB_G0292058-like"/>
</dbReference>
<feature type="transmembrane region" description="Helical" evidence="1">
    <location>
        <begin position="287"/>
        <end position="311"/>
    </location>
</feature>
<evidence type="ECO:0008006" key="4">
    <source>
        <dbReference type="Google" id="ProtNLM"/>
    </source>
</evidence>
<name>A0AA38WBB4_9ASTR</name>
<dbReference type="PANTHER" id="PTHR31414">
    <property type="entry name" value="TRANSMEMBRANE PROTEIN DDB_G0292058"/>
    <property type="match status" value="1"/>
</dbReference>
<reference evidence="2" key="1">
    <citation type="submission" date="2023-03" db="EMBL/GenBank/DDBJ databases">
        <title>Chromosome-scale reference genome and RAD-based genetic map of yellow starthistle (Centaurea solstitialis) reveal putative structural variation and QTLs associated with invader traits.</title>
        <authorList>
            <person name="Reatini B."/>
            <person name="Cang F.A."/>
            <person name="Jiang Q."/>
            <person name="Mckibben M.T.W."/>
            <person name="Barker M.S."/>
            <person name="Rieseberg L.H."/>
            <person name="Dlugosch K.M."/>
        </authorList>
    </citation>
    <scope>NUCLEOTIDE SEQUENCE</scope>
    <source>
        <strain evidence="2">CAN-66</strain>
        <tissue evidence="2">Leaf</tissue>
    </source>
</reference>
<dbReference type="EMBL" id="JARYMX010000003">
    <property type="protein sequence ID" value="KAJ9555232.1"/>
    <property type="molecule type" value="Genomic_DNA"/>
</dbReference>
<keyword evidence="1" id="KW-0812">Transmembrane</keyword>
<dbReference type="GO" id="GO:0009506">
    <property type="term" value="C:plasmodesma"/>
    <property type="evidence" value="ECO:0007669"/>
    <property type="project" value="TreeGrafter"/>
</dbReference>
<accession>A0AA38WBB4</accession>
<dbReference type="GO" id="GO:0005886">
    <property type="term" value="C:plasma membrane"/>
    <property type="evidence" value="ECO:0007669"/>
    <property type="project" value="TreeGrafter"/>
</dbReference>
<evidence type="ECO:0000313" key="2">
    <source>
        <dbReference type="EMBL" id="KAJ9555232.1"/>
    </source>
</evidence>
<dbReference type="AlphaFoldDB" id="A0AA38WBB4"/>
<evidence type="ECO:0000313" key="3">
    <source>
        <dbReference type="Proteomes" id="UP001172457"/>
    </source>
</evidence>
<organism evidence="2 3">
    <name type="scientific">Centaurea solstitialis</name>
    <name type="common">yellow star-thistle</name>
    <dbReference type="NCBI Taxonomy" id="347529"/>
    <lineage>
        <taxon>Eukaryota</taxon>
        <taxon>Viridiplantae</taxon>
        <taxon>Streptophyta</taxon>
        <taxon>Embryophyta</taxon>
        <taxon>Tracheophyta</taxon>
        <taxon>Spermatophyta</taxon>
        <taxon>Magnoliopsida</taxon>
        <taxon>eudicotyledons</taxon>
        <taxon>Gunneridae</taxon>
        <taxon>Pentapetalae</taxon>
        <taxon>asterids</taxon>
        <taxon>campanulids</taxon>
        <taxon>Asterales</taxon>
        <taxon>Asteraceae</taxon>
        <taxon>Carduoideae</taxon>
        <taxon>Cardueae</taxon>
        <taxon>Centaureinae</taxon>
        <taxon>Centaurea</taxon>
    </lineage>
</organism>
<feature type="transmembrane region" description="Helical" evidence="1">
    <location>
        <begin position="259"/>
        <end position="281"/>
    </location>
</feature>
<keyword evidence="1" id="KW-0472">Membrane</keyword>
<keyword evidence="1" id="KW-1133">Transmembrane helix</keyword>
<keyword evidence="3" id="KW-1185">Reference proteome</keyword>
<feature type="transmembrane region" description="Helical" evidence="1">
    <location>
        <begin position="151"/>
        <end position="171"/>
    </location>
</feature>
<gene>
    <name evidence="2" type="ORF">OSB04_009846</name>
</gene>
<evidence type="ECO:0000256" key="1">
    <source>
        <dbReference type="SAM" id="Phobius"/>
    </source>
</evidence>
<dbReference type="PANTHER" id="PTHR31414:SF30">
    <property type="entry name" value="TRANSMEMBRANE PROTEIN"/>
    <property type="match status" value="1"/>
</dbReference>
<proteinExistence type="predicted"/>
<dbReference type="Proteomes" id="UP001172457">
    <property type="component" value="Chromosome 3"/>
</dbReference>
<sequence>MFDVRISYIFRKTHIDQVKLNGKNGGIYDLVESWGRKRFLGDDDDEENNTSSSSSLVLAQERTTRKDPIDEFKLYKGGWNIKDRHYWAVVCGVHGGTVLGGGRSVVRGVRVMFDSDLPMLLLLPERTLLLFQNSLHSISCSPHPLHPYGNIFAFATGFVFFRVGCIVLYTGQGKFHQSSSKTLEYIVYQADMTAKTLQNVSEDLATAKNIAVAQVFLPVDVQADIDAIQTKLNVSAIELSKRTKENKVSIHNILKSVRIALIVISAVMLLWTFLGFMFSILGQQCMVYTLVLFGWVFVTVTLVLCGVFLCLQNVTADSCEAMHQWVENPTAHTTLDDILPCVDNVTAQETLMRSKEVTLQLANVINQVINNVTNGNFPPNYAPLYYNQSGPSMPPLCNPFNSDFSNRTCAQNEVPLSEASQVYSKYVCEVTPQGVCSSTGRLTPDSFKQMSAGLELSYSLYLYGPFLVELQDCTFVRQTFTDISQDHCRVYAATLTGFTSAYLWYHWQSCCPSFSGSFSEEKGDIVSIPKHS</sequence>